<proteinExistence type="predicted"/>
<evidence type="ECO:0000313" key="2">
    <source>
        <dbReference type="EMBL" id="KAG9508448.1"/>
    </source>
</evidence>
<reference evidence="2 3" key="1">
    <citation type="submission" date="2020-10" db="EMBL/GenBank/DDBJ databases">
        <authorList>
            <person name="Klimov P.B."/>
            <person name="Dyachkov S.M."/>
            <person name="Chetverikov P.E."/>
        </authorList>
    </citation>
    <scope>NUCLEOTIDE SEQUENCE [LARGE SCALE GENOMIC DNA]</scope>
    <source>
        <strain evidence="2">BMOC 18-1129-001#AD2665</strain>
        <tissue evidence="2">Entire mites</tissue>
    </source>
</reference>
<comment type="caution">
    <text evidence="2">The sequence shown here is derived from an EMBL/GenBank/DDBJ whole genome shotgun (WGS) entry which is preliminary data.</text>
</comment>
<sequence length="240" mass="26544">MFNRKVVPLLLIVALAICMVPSNEAAAPESCHLREFDLCMTSAVVFIQQPQGVKVSEEQIEKQCNLFKETEECIQSYTDNCMTKSQHQLIDFASGGILKTMKDYCRKGSDIRAQYLKHGECVQKQRKATNKCLIDFQAAVEKSTVDSTHWKDRPKVLCCALDRYRACLEAIIEPACGKEALNVANMLAKGTFSRAATITCDKYKHRSSQCQGLLPPTGTVPKGSKSGSVLSKLISTITQA</sequence>
<dbReference type="PANTHER" id="PTHR33964">
    <property type="entry name" value="RE45066P-RELATED"/>
    <property type="match status" value="1"/>
</dbReference>
<gene>
    <name evidence="2" type="ORF">GZH46_03057</name>
</gene>
<feature type="chain" id="PRO_5045633314" evidence="1">
    <location>
        <begin position="26"/>
        <end position="240"/>
    </location>
</feature>
<dbReference type="Proteomes" id="UP000825002">
    <property type="component" value="Unassembled WGS sequence"/>
</dbReference>
<evidence type="ECO:0000313" key="3">
    <source>
        <dbReference type="Proteomes" id="UP000825002"/>
    </source>
</evidence>
<organism evidence="2 3">
    <name type="scientific">Fragariocoptes setiger</name>
    <dbReference type="NCBI Taxonomy" id="1670756"/>
    <lineage>
        <taxon>Eukaryota</taxon>
        <taxon>Metazoa</taxon>
        <taxon>Ecdysozoa</taxon>
        <taxon>Arthropoda</taxon>
        <taxon>Chelicerata</taxon>
        <taxon>Arachnida</taxon>
        <taxon>Acari</taxon>
        <taxon>Acariformes</taxon>
        <taxon>Trombidiformes</taxon>
        <taxon>Prostigmata</taxon>
        <taxon>Eupodina</taxon>
        <taxon>Eriophyoidea</taxon>
        <taxon>Phytoptidae</taxon>
        <taxon>Fragariocoptes</taxon>
    </lineage>
</organism>
<dbReference type="PANTHER" id="PTHR33964:SF1">
    <property type="entry name" value="RE45066P"/>
    <property type="match status" value="1"/>
</dbReference>
<feature type="signal peptide" evidence="1">
    <location>
        <begin position="1"/>
        <end position="25"/>
    </location>
</feature>
<keyword evidence="3" id="KW-1185">Reference proteome</keyword>
<name>A0ABQ7S4V4_9ACAR</name>
<accession>A0ABQ7S4V4</accession>
<keyword evidence="1" id="KW-0732">Signal</keyword>
<evidence type="ECO:0000256" key="1">
    <source>
        <dbReference type="SAM" id="SignalP"/>
    </source>
</evidence>
<protein>
    <submittedName>
        <fullName evidence="2">Uncharacterized protein</fullName>
    </submittedName>
</protein>
<dbReference type="EMBL" id="JAIFTH010001829">
    <property type="protein sequence ID" value="KAG9508448.1"/>
    <property type="molecule type" value="Genomic_DNA"/>
</dbReference>